<evidence type="ECO:0000313" key="11">
    <source>
        <dbReference type="Proteomes" id="UP001363151"/>
    </source>
</evidence>
<dbReference type="EMBL" id="JBBJCI010000291">
    <property type="protein sequence ID" value="KAK7235655.1"/>
    <property type="molecule type" value="Genomic_DNA"/>
</dbReference>
<feature type="compositionally biased region" description="Basic and acidic residues" evidence="7">
    <location>
        <begin position="231"/>
        <end position="241"/>
    </location>
</feature>
<dbReference type="PANTHER" id="PTHR11254">
    <property type="entry name" value="HECT DOMAIN UBIQUITIN-PROTEIN LIGASE"/>
    <property type="match status" value="1"/>
</dbReference>
<feature type="region of interest" description="Disordered" evidence="7">
    <location>
        <begin position="905"/>
        <end position="931"/>
    </location>
</feature>
<dbReference type="SUPFAM" id="SSF56204">
    <property type="entry name" value="Hect, E3 ligase catalytic domain"/>
    <property type="match status" value="1"/>
</dbReference>
<gene>
    <name evidence="10" type="ORF">SO694_00066131</name>
</gene>
<dbReference type="Pfam" id="PF00632">
    <property type="entry name" value="HECT"/>
    <property type="match status" value="1"/>
</dbReference>
<feature type="region of interest" description="Disordered" evidence="7">
    <location>
        <begin position="835"/>
        <end position="856"/>
    </location>
</feature>
<feature type="compositionally biased region" description="Low complexity" evidence="7">
    <location>
        <begin position="259"/>
        <end position="271"/>
    </location>
</feature>
<feature type="domain" description="HECT" evidence="9">
    <location>
        <begin position="596"/>
        <end position="828"/>
    </location>
</feature>
<comment type="catalytic activity">
    <reaction evidence="1">
        <text>S-ubiquitinyl-[E2 ubiquitin-conjugating enzyme]-L-cysteine + [acceptor protein]-L-lysine = [E2 ubiquitin-conjugating enzyme]-L-cysteine + N(6)-ubiquitinyl-[acceptor protein]-L-lysine.</text>
        <dbReference type="EC" id="2.3.2.26"/>
    </reaction>
</comment>
<feature type="signal peptide" evidence="8">
    <location>
        <begin position="1"/>
        <end position="20"/>
    </location>
</feature>
<accession>A0ABR1FQ87</accession>
<dbReference type="Gene3D" id="3.90.1750.10">
    <property type="entry name" value="Hect, E3 ligase catalytic domains"/>
    <property type="match status" value="1"/>
</dbReference>
<evidence type="ECO:0000256" key="8">
    <source>
        <dbReference type="SAM" id="SignalP"/>
    </source>
</evidence>
<dbReference type="InterPro" id="IPR000569">
    <property type="entry name" value="HECT_dom"/>
</dbReference>
<keyword evidence="11" id="KW-1185">Reference proteome</keyword>
<comment type="caution">
    <text evidence="6">Lacks conserved residue(s) required for the propagation of feature annotation.</text>
</comment>
<feature type="domain" description="HECT" evidence="9">
    <location>
        <begin position="860"/>
        <end position="896"/>
    </location>
</feature>
<proteinExistence type="predicted"/>
<name>A0ABR1FQ87_AURAN</name>
<dbReference type="PROSITE" id="PS50237">
    <property type="entry name" value="HECT"/>
    <property type="match status" value="2"/>
</dbReference>
<dbReference type="Proteomes" id="UP001363151">
    <property type="component" value="Unassembled WGS sequence"/>
</dbReference>
<evidence type="ECO:0000256" key="7">
    <source>
        <dbReference type="SAM" id="MobiDB-lite"/>
    </source>
</evidence>
<feature type="chain" id="PRO_5046694476" description="HECT-type E3 ubiquitin transferase" evidence="8">
    <location>
        <begin position="21"/>
        <end position="931"/>
    </location>
</feature>
<feature type="active site" description="Glycyl thioester intermediate" evidence="6">
    <location>
        <position position="863"/>
    </location>
</feature>
<dbReference type="EC" id="2.3.2.26" evidence="3"/>
<evidence type="ECO:0000256" key="3">
    <source>
        <dbReference type="ARBA" id="ARBA00012485"/>
    </source>
</evidence>
<evidence type="ECO:0000256" key="5">
    <source>
        <dbReference type="ARBA" id="ARBA00022786"/>
    </source>
</evidence>
<reference evidence="10 11" key="1">
    <citation type="submission" date="2024-03" db="EMBL/GenBank/DDBJ databases">
        <title>Aureococcus anophagefferens CCMP1851 and Kratosvirus quantuckense: Draft genome of a second virus-susceptible host strain in the model system.</title>
        <authorList>
            <person name="Chase E."/>
            <person name="Truchon A.R."/>
            <person name="Schepens W."/>
            <person name="Wilhelm S.W."/>
        </authorList>
    </citation>
    <scope>NUCLEOTIDE SEQUENCE [LARGE SCALE GENOMIC DNA]</scope>
    <source>
        <strain evidence="10 11">CCMP1851</strain>
    </source>
</reference>
<keyword evidence="4" id="KW-0808">Transferase</keyword>
<protein>
    <recommendedName>
        <fullName evidence="3">HECT-type E3 ubiquitin transferase</fullName>
        <ecNumber evidence="3">2.3.2.26</ecNumber>
    </recommendedName>
</protein>
<organism evidence="10 11">
    <name type="scientific">Aureococcus anophagefferens</name>
    <name type="common">Harmful bloom alga</name>
    <dbReference type="NCBI Taxonomy" id="44056"/>
    <lineage>
        <taxon>Eukaryota</taxon>
        <taxon>Sar</taxon>
        <taxon>Stramenopiles</taxon>
        <taxon>Ochrophyta</taxon>
        <taxon>Pelagophyceae</taxon>
        <taxon>Pelagomonadales</taxon>
        <taxon>Pelagomonadaceae</taxon>
        <taxon>Aureococcus</taxon>
    </lineage>
</organism>
<dbReference type="InterPro" id="IPR050409">
    <property type="entry name" value="E3_ubiq-protein_ligase"/>
</dbReference>
<feature type="compositionally biased region" description="Pro residues" evidence="7">
    <location>
        <begin position="197"/>
        <end position="210"/>
    </location>
</feature>
<evidence type="ECO:0000256" key="1">
    <source>
        <dbReference type="ARBA" id="ARBA00000885"/>
    </source>
</evidence>
<dbReference type="InterPro" id="IPR035983">
    <property type="entry name" value="Hect_E3_ubiquitin_ligase"/>
</dbReference>
<dbReference type="GO" id="GO:0016874">
    <property type="term" value="F:ligase activity"/>
    <property type="evidence" value="ECO:0007669"/>
    <property type="project" value="UniProtKB-KW"/>
</dbReference>
<sequence>MNTKFVKLLALSVSCSLVAGVPPGSRALQRGRRDDDDDDGWDWDDDFWDDDYDYDYYYGISVDDGDRCAERDERCDDDTACCGSDSCFWLDGKDYGECGKKCPENDRFECYVPECAERDERCDDDTACCGSHTCFWLEGKDPSGPHGAAHGAAEREADAPTHASADKAPVASTNKTADAAPVAQPDPTPDPTRRPTPEPGRGPALGPPGPASAHATPDTAARRAAGSHAAAHAEPDARPDASAHPTPGAAHARRHRGPAARAGASRQPAEAESVDEEEEEDIDEEEEEDGDEEEEEAEDEEEEEGGDEEEEEAEEPTPRVPAIREADACPEEVDIAPCDAVGLVPGDFCEGDGECGTDRASTTAPEADMYASRGVGVDLVVVLEGVTAEEFRKTFVAERFADAVAAVLDVPPGAWARPSRVGRARAPRRPPRSCRVDFVVEVEEDRDVEADFARASAASEEVKLDDEPSPYSPRLSWKTRKARLGRSFAWDDAAGAGWVSWARDDALGLQFVRRFDARGRLELVDARVGCAVGAADAATRLDLEDSGSWPFARRVAALRSTLEALRIPWQTGRVSPVVTRGPTLLQDCFDALGGLRDDQWRWPFFFKFAGEPGLDAGGVGRECLRLATSAIFATHFGLFKCAEGDALTYTVQDDAAVAAAVEGGARWLNFAGKLVGKALLDGAHLDAHLNRCLLKHVCGEPLSLVDLGWLDETLLKSLSQLRDIDVGGLELTFSVDESAFGAVRSRDLVEGGSSRAVTEANKEEFIGLRLKDALFETSKEGIEAFLAGVYAVVPLEAFLLVSAVELELMLCGASELDVDSWMAHAQYRAVWKSNSTGRPAEKGARTTTSSGGSGTRGVPAHTCFNRIDLPLYEDPEKLAAAIKFVLEFGDETFSMDRQARQTGVASSVALPTRPPSLLSPPCAAANRHGVP</sequence>
<comment type="caution">
    <text evidence="10">The sequence shown here is derived from an EMBL/GenBank/DDBJ whole genome shotgun (WGS) entry which is preliminary data.</text>
</comment>
<keyword evidence="5 6" id="KW-0833">Ubl conjugation pathway</keyword>
<feature type="region of interest" description="Disordered" evidence="7">
    <location>
        <begin position="144"/>
        <end position="321"/>
    </location>
</feature>
<keyword evidence="8" id="KW-0732">Signal</keyword>
<dbReference type="SMART" id="SM00119">
    <property type="entry name" value="HECTc"/>
    <property type="match status" value="1"/>
</dbReference>
<keyword evidence="10" id="KW-0436">Ligase</keyword>
<evidence type="ECO:0000259" key="9">
    <source>
        <dbReference type="PROSITE" id="PS50237"/>
    </source>
</evidence>
<dbReference type="Gene3D" id="3.30.2160.10">
    <property type="entry name" value="Hect, E3 ligase catalytic domain"/>
    <property type="match status" value="1"/>
</dbReference>
<evidence type="ECO:0000256" key="6">
    <source>
        <dbReference type="PROSITE-ProRule" id="PRU00104"/>
    </source>
</evidence>
<evidence type="ECO:0000313" key="10">
    <source>
        <dbReference type="EMBL" id="KAK7235655.1"/>
    </source>
</evidence>
<evidence type="ECO:0000256" key="4">
    <source>
        <dbReference type="ARBA" id="ARBA00022679"/>
    </source>
</evidence>
<feature type="compositionally biased region" description="Acidic residues" evidence="7">
    <location>
        <begin position="272"/>
        <end position="315"/>
    </location>
</feature>
<dbReference type="PANTHER" id="PTHR11254:SF440">
    <property type="entry name" value="E3 UBIQUITIN-PROTEIN LIGASE NEDD-4"/>
    <property type="match status" value="1"/>
</dbReference>
<evidence type="ECO:0000256" key="2">
    <source>
        <dbReference type="ARBA" id="ARBA00004906"/>
    </source>
</evidence>
<comment type="pathway">
    <text evidence="2">Protein modification; protein ubiquitination.</text>
</comment>